<feature type="binding site" evidence="19">
    <location>
        <position position="448"/>
    </location>
    <ligand>
        <name>Mg(2+)</name>
        <dbReference type="ChEBI" id="CHEBI:18420"/>
    </ligand>
</feature>
<feature type="region of interest" description="Disordered" evidence="20">
    <location>
        <begin position="1"/>
        <end position="20"/>
    </location>
</feature>
<evidence type="ECO:0000256" key="2">
    <source>
        <dbReference type="ARBA" id="ARBA00001946"/>
    </source>
</evidence>
<feature type="active site" description="Proton donor" evidence="17">
    <location>
        <position position="495"/>
    </location>
</feature>
<evidence type="ECO:0000313" key="25">
    <source>
        <dbReference type="Proteomes" id="UP000294547"/>
    </source>
</evidence>
<evidence type="ECO:0000256" key="20">
    <source>
        <dbReference type="SAM" id="MobiDB-lite"/>
    </source>
</evidence>
<keyword evidence="14 16" id="KW-0460">Magnesium</keyword>
<dbReference type="PANTHER" id="PTHR46244">
    <property type="entry name" value="PHOSPHOENOLPYRUVATE-PROTEIN PHOSPHOTRANSFERASE"/>
    <property type="match status" value="1"/>
</dbReference>
<evidence type="ECO:0000256" key="14">
    <source>
        <dbReference type="ARBA" id="ARBA00022842"/>
    </source>
</evidence>
<evidence type="ECO:0000256" key="7">
    <source>
        <dbReference type="ARBA" id="ARBA00022448"/>
    </source>
</evidence>
<evidence type="ECO:0000256" key="1">
    <source>
        <dbReference type="ARBA" id="ARBA00000683"/>
    </source>
</evidence>
<evidence type="ECO:0000256" key="16">
    <source>
        <dbReference type="PIRNR" id="PIRNR000732"/>
    </source>
</evidence>
<dbReference type="PIRSF" id="PIRSF000732">
    <property type="entry name" value="PTS_enzyme_I"/>
    <property type="match status" value="1"/>
</dbReference>
<dbReference type="Pfam" id="PF00391">
    <property type="entry name" value="PEP-utilizers"/>
    <property type="match status" value="1"/>
</dbReference>
<comment type="catalytic activity">
    <reaction evidence="1 16">
        <text>L-histidyl-[protein] + phosphoenolpyruvate = N(pros)-phospho-L-histidyl-[protein] + pyruvate</text>
        <dbReference type="Rhea" id="RHEA:23880"/>
        <dbReference type="Rhea" id="RHEA-COMP:9745"/>
        <dbReference type="Rhea" id="RHEA-COMP:9746"/>
        <dbReference type="ChEBI" id="CHEBI:15361"/>
        <dbReference type="ChEBI" id="CHEBI:29979"/>
        <dbReference type="ChEBI" id="CHEBI:58702"/>
        <dbReference type="ChEBI" id="CHEBI:64837"/>
        <dbReference type="EC" id="2.7.3.9"/>
    </reaction>
</comment>
<comment type="cofactor">
    <cofactor evidence="2 16 19">
        <name>Mg(2+)</name>
        <dbReference type="ChEBI" id="CHEBI:18420"/>
    </cofactor>
</comment>
<evidence type="ECO:0000256" key="15">
    <source>
        <dbReference type="ARBA" id="ARBA00033235"/>
    </source>
</evidence>
<dbReference type="Gene3D" id="3.50.30.10">
    <property type="entry name" value="Phosphohistidine domain"/>
    <property type="match status" value="1"/>
</dbReference>
<dbReference type="Pfam" id="PF02896">
    <property type="entry name" value="PEP-utilizers_C"/>
    <property type="match status" value="1"/>
</dbReference>
<reference evidence="24 25" key="1">
    <citation type="submission" date="2019-03" db="EMBL/GenBank/DDBJ databases">
        <title>Genomic Encyclopedia of Type Strains, Phase IV (KMG-IV): sequencing the most valuable type-strain genomes for metagenomic binning, comparative biology and taxonomic classification.</title>
        <authorList>
            <person name="Goeker M."/>
        </authorList>
    </citation>
    <scope>NUCLEOTIDE SEQUENCE [LARGE SCALE GENOMIC DNA]</scope>
    <source>
        <strain evidence="24 25">DSM 102969</strain>
    </source>
</reference>
<evidence type="ECO:0000256" key="5">
    <source>
        <dbReference type="ARBA" id="ARBA00012232"/>
    </source>
</evidence>
<dbReference type="EC" id="2.7.3.9" evidence="5 16"/>
<evidence type="ECO:0000256" key="8">
    <source>
        <dbReference type="ARBA" id="ARBA00022490"/>
    </source>
</evidence>
<dbReference type="Gene3D" id="1.10.274.10">
    <property type="entry name" value="PtsI, HPr-binding domain"/>
    <property type="match status" value="1"/>
</dbReference>
<evidence type="ECO:0000256" key="9">
    <source>
        <dbReference type="ARBA" id="ARBA00022597"/>
    </source>
</evidence>
<keyword evidence="24" id="KW-0670">Pyruvate</keyword>
<feature type="domain" description="PEP-utilising enzyme mobile" evidence="21">
    <location>
        <begin position="151"/>
        <end position="222"/>
    </location>
</feature>
<comment type="subcellular location">
    <subcellularLocation>
        <location evidence="3 16">Cytoplasm</location>
    </subcellularLocation>
</comment>
<dbReference type="SUPFAM" id="SSF51621">
    <property type="entry name" value="Phosphoenolpyruvate/pyruvate domain"/>
    <property type="match status" value="1"/>
</dbReference>
<keyword evidence="13 16" id="KW-0418">Kinase</keyword>
<feature type="binding site" evidence="18">
    <location>
        <position position="458"/>
    </location>
    <ligand>
        <name>phosphoenolpyruvate</name>
        <dbReference type="ChEBI" id="CHEBI:58702"/>
    </ligand>
</feature>
<dbReference type="EMBL" id="SNXY01000010">
    <property type="protein sequence ID" value="TDP82506.1"/>
    <property type="molecule type" value="Genomic_DNA"/>
</dbReference>
<dbReference type="AlphaFoldDB" id="A0A4R6RA40"/>
<name>A0A4R6RA40_9HYPH</name>
<dbReference type="SUPFAM" id="SSF47831">
    <property type="entry name" value="Enzyme I of the PEP:sugar phosphotransferase system HPr-binding (sub)domain"/>
    <property type="match status" value="1"/>
</dbReference>
<dbReference type="InterPro" id="IPR050499">
    <property type="entry name" value="PEP-utilizing_PTS_enzyme"/>
</dbReference>
<keyword evidence="9 16" id="KW-0762">Sugar transport</keyword>
<dbReference type="GO" id="GO:0008965">
    <property type="term" value="F:phosphoenolpyruvate-protein phosphotransferase activity"/>
    <property type="evidence" value="ECO:0007669"/>
    <property type="project" value="UniProtKB-EC"/>
</dbReference>
<feature type="domain" description="PEP-utilising enzyme C-terminal" evidence="22">
    <location>
        <begin position="251"/>
        <end position="533"/>
    </location>
</feature>
<dbReference type="PROSITE" id="PS00742">
    <property type="entry name" value="PEP_ENZYMES_2"/>
    <property type="match status" value="1"/>
</dbReference>
<evidence type="ECO:0000256" key="18">
    <source>
        <dbReference type="PIRSR" id="PIRSR000732-2"/>
    </source>
</evidence>
<dbReference type="InterPro" id="IPR023151">
    <property type="entry name" value="PEP_util_CS"/>
</dbReference>
<dbReference type="RefSeq" id="WP_126539222.1">
    <property type="nucleotide sequence ID" value="NZ_BSPM01000007.1"/>
</dbReference>
<evidence type="ECO:0000256" key="17">
    <source>
        <dbReference type="PIRSR" id="PIRSR000732-1"/>
    </source>
</evidence>
<dbReference type="PANTHER" id="PTHR46244:SF6">
    <property type="entry name" value="PHOSPHOENOLPYRUVATE-PROTEIN PHOSPHOTRANSFERASE"/>
    <property type="match status" value="1"/>
</dbReference>
<organism evidence="24 25">
    <name type="scientific">Oharaeibacter diazotrophicus</name>
    <dbReference type="NCBI Taxonomy" id="1920512"/>
    <lineage>
        <taxon>Bacteria</taxon>
        <taxon>Pseudomonadati</taxon>
        <taxon>Pseudomonadota</taxon>
        <taxon>Alphaproteobacteria</taxon>
        <taxon>Hyphomicrobiales</taxon>
        <taxon>Pleomorphomonadaceae</taxon>
        <taxon>Oharaeibacter</taxon>
    </lineage>
</organism>
<dbReference type="InterPro" id="IPR036637">
    <property type="entry name" value="Phosphohistidine_dom_sf"/>
</dbReference>
<comment type="function">
    <text evidence="16">General (non sugar-specific) component of the phosphoenolpyruvate-dependent sugar phosphotransferase system (sugar PTS). This major carbohydrate active-transport system catalyzes the phosphorylation of incoming sugar substrates concomitantly with their translocation across the cell membrane. Enzyme I transfers the phosphoryl group from phosphoenolpyruvate (PEP) to the phosphoryl carrier protein (HPr).</text>
</comment>
<dbReference type="InterPro" id="IPR000121">
    <property type="entry name" value="PEP_util_C"/>
</dbReference>
<evidence type="ECO:0000259" key="23">
    <source>
        <dbReference type="Pfam" id="PF05524"/>
    </source>
</evidence>
<comment type="similarity">
    <text evidence="4 16">Belongs to the PEP-utilizing enzyme family.</text>
</comment>
<feature type="binding site" evidence="18">
    <location>
        <position position="329"/>
    </location>
    <ligand>
        <name>phosphoenolpyruvate</name>
        <dbReference type="ChEBI" id="CHEBI:58702"/>
    </ligand>
</feature>
<dbReference type="InterPro" id="IPR008731">
    <property type="entry name" value="PTS_EIN"/>
</dbReference>
<dbReference type="GO" id="GO:0009401">
    <property type="term" value="P:phosphoenolpyruvate-dependent sugar phosphotransferase system"/>
    <property type="evidence" value="ECO:0007669"/>
    <property type="project" value="UniProtKB-KW"/>
</dbReference>
<evidence type="ECO:0000313" key="24">
    <source>
        <dbReference type="EMBL" id="TDP82506.1"/>
    </source>
</evidence>
<keyword evidence="10 16" id="KW-0808">Transferase</keyword>
<dbReference type="GO" id="GO:0016301">
    <property type="term" value="F:kinase activity"/>
    <property type="evidence" value="ECO:0007669"/>
    <property type="project" value="UniProtKB-KW"/>
</dbReference>
<feature type="binding site" evidence="18">
    <location>
        <position position="293"/>
    </location>
    <ligand>
        <name>phosphoenolpyruvate</name>
        <dbReference type="ChEBI" id="CHEBI:58702"/>
    </ligand>
</feature>
<feature type="domain" description="Phosphotransferase system enzyme I N-terminal" evidence="23">
    <location>
        <begin position="11"/>
        <end position="126"/>
    </location>
</feature>
<dbReference type="Gene3D" id="3.20.20.60">
    <property type="entry name" value="Phosphoenolpyruvate-binding domains"/>
    <property type="match status" value="1"/>
</dbReference>
<feature type="binding site" evidence="18">
    <location>
        <begin position="447"/>
        <end position="448"/>
    </location>
    <ligand>
        <name>phosphoenolpyruvate</name>
        <dbReference type="ChEBI" id="CHEBI:58702"/>
    </ligand>
</feature>
<dbReference type="PRINTS" id="PR01736">
    <property type="entry name" value="PHPHTRNFRASE"/>
</dbReference>
<dbReference type="InterPro" id="IPR040442">
    <property type="entry name" value="Pyrv_kinase-like_dom_sf"/>
</dbReference>
<dbReference type="Proteomes" id="UP000294547">
    <property type="component" value="Unassembled WGS sequence"/>
</dbReference>
<keyword evidence="12 16" id="KW-0479">Metal-binding</keyword>
<comment type="caution">
    <text evidence="24">The sequence shown here is derived from an EMBL/GenBank/DDBJ whole genome shotgun (WGS) entry which is preliminary data.</text>
</comment>
<dbReference type="GO" id="GO:0046872">
    <property type="term" value="F:metal ion binding"/>
    <property type="evidence" value="ECO:0007669"/>
    <property type="project" value="UniProtKB-KW"/>
</dbReference>
<evidence type="ECO:0000256" key="6">
    <source>
        <dbReference type="ARBA" id="ARBA00016544"/>
    </source>
</evidence>
<protein>
    <recommendedName>
        <fullName evidence="6 16">Phosphoenolpyruvate-protein phosphotransferase</fullName>
        <ecNumber evidence="5 16">2.7.3.9</ecNumber>
    </recommendedName>
    <alternativeName>
        <fullName evidence="15 16">Phosphotransferase system, enzyme I</fullName>
    </alternativeName>
</protein>
<evidence type="ECO:0000256" key="3">
    <source>
        <dbReference type="ARBA" id="ARBA00004496"/>
    </source>
</evidence>
<feature type="binding site" evidence="19">
    <location>
        <position position="426"/>
    </location>
    <ligand>
        <name>Mg(2+)</name>
        <dbReference type="ChEBI" id="CHEBI:18420"/>
    </ligand>
</feature>
<dbReference type="GO" id="GO:0005737">
    <property type="term" value="C:cytoplasm"/>
    <property type="evidence" value="ECO:0007669"/>
    <property type="project" value="UniProtKB-SubCell"/>
</dbReference>
<evidence type="ECO:0000256" key="19">
    <source>
        <dbReference type="PIRSR" id="PIRSR000732-3"/>
    </source>
</evidence>
<evidence type="ECO:0000259" key="22">
    <source>
        <dbReference type="Pfam" id="PF02896"/>
    </source>
</evidence>
<proteinExistence type="inferred from homology"/>
<evidence type="ECO:0000256" key="10">
    <source>
        <dbReference type="ARBA" id="ARBA00022679"/>
    </source>
</evidence>
<dbReference type="InterPro" id="IPR015813">
    <property type="entry name" value="Pyrv/PenolPyrv_kinase-like_dom"/>
</dbReference>
<accession>A0A4R6RA40</accession>
<keyword evidence="11 16" id="KW-0598">Phosphotransferase system</keyword>
<keyword evidence="25" id="KW-1185">Reference proteome</keyword>
<evidence type="ECO:0000259" key="21">
    <source>
        <dbReference type="Pfam" id="PF00391"/>
    </source>
</evidence>
<dbReference type="SUPFAM" id="SSF52009">
    <property type="entry name" value="Phosphohistidine domain"/>
    <property type="match status" value="1"/>
</dbReference>
<dbReference type="InterPro" id="IPR008279">
    <property type="entry name" value="PEP-util_enz_mobile_dom"/>
</dbReference>
<keyword evidence="8 16" id="KW-0963">Cytoplasm</keyword>
<evidence type="ECO:0000256" key="11">
    <source>
        <dbReference type="ARBA" id="ARBA00022683"/>
    </source>
</evidence>
<dbReference type="NCBIfam" id="TIGR01417">
    <property type="entry name" value="PTS_I_fam"/>
    <property type="match status" value="1"/>
</dbReference>
<evidence type="ECO:0000256" key="12">
    <source>
        <dbReference type="ARBA" id="ARBA00022723"/>
    </source>
</evidence>
<evidence type="ECO:0000256" key="13">
    <source>
        <dbReference type="ARBA" id="ARBA00022777"/>
    </source>
</evidence>
<dbReference type="OrthoDB" id="9765468at2"/>
<dbReference type="InterPro" id="IPR036618">
    <property type="entry name" value="PtsI_HPr-bd_sf"/>
</dbReference>
<keyword evidence="7 16" id="KW-0813">Transport</keyword>
<sequence length="541" mass="55113">MTAAPARSVHRGRPASPGLARGPVVALAERTATARALGTPAEERGRLADAVAAAGAEIAGLSAAQDDPEAAAILEFQAALAADDALVEGAFAAIEGGASAEEAWGDAMADMAGDYRGADDEYFRARAADVEDLAARVADRLAGRDTGPVALPPGGILVARDLTPSLFLASDWSAGRAVALTEGSPTAHVAILARARGVPMAVGFGAVDATGHGEAILDAHTGRLVLSPDADDLSRFAFAAEADAAERAVEAELAGRPAATADGVAVKVMVNAGDPAELDAVDPAACDGIGLVRSEFLFHGRRGLPGEDEQFAAYRRLLAWAAGRPVVVRTLDAGGDKPVEGLTRDEANPFLGLRGVRLSLARPEVFRVQVRALLRAAVHGDLLVMAPMVALPAEMAAVRRIFDEEAAALAAAGTAHRTPPLGMMVEVPAAALTLDLFEVDFVSIGSNDLVQYVMAAARDASGLDGLDDAGAPAVQRLIRTVVETAAARGVPVSLCGDAGADAAVLPKLVAAGLRSVSVAPAALGRVKRTLARTRSDGVPAS</sequence>
<dbReference type="Pfam" id="PF05524">
    <property type="entry name" value="PEP-utilisers_N"/>
    <property type="match status" value="1"/>
</dbReference>
<dbReference type="InterPro" id="IPR024692">
    <property type="entry name" value="PTS_EI"/>
</dbReference>
<evidence type="ECO:0000256" key="4">
    <source>
        <dbReference type="ARBA" id="ARBA00007837"/>
    </source>
</evidence>
<dbReference type="InterPro" id="IPR006318">
    <property type="entry name" value="PTS_EI-like"/>
</dbReference>
<gene>
    <name evidence="24" type="ORF">EDD54_3775</name>
</gene>
<feature type="active site" description="Tele-phosphohistidine intermediate" evidence="17">
    <location>
        <position position="188"/>
    </location>
</feature>